<dbReference type="InterPro" id="IPR036398">
    <property type="entry name" value="CA_dom_sf"/>
</dbReference>
<reference evidence="8 9" key="1">
    <citation type="submission" date="2016-10" db="EMBL/GenBank/DDBJ databases">
        <authorList>
            <person name="Cai Z."/>
        </authorList>
    </citation>
    <scope>NUCLEOTIDE SEQUENCE [LARGE SCALE GENOMIC DNA]</scope>
</reference>
<proteinExistence type="inferred from homology"/>
<dbReference type="PANTHER" id="PTHR18952">
    <property type="entry name" value="CARBONIC ANHYDRASE"/>
    <property type="match status" value="1"/>
</dbReference>
<dbReference type="EC" id="4.2.1.1" evidence="2"/>
<keyword evidence="9" id="KW-1185">Reference proteome</keyword>
<evidence type="ECO:0000313" key="8">
    <source>
        <dbReference type="EMBL" id="SZX67922.1"/>
    </source>
</evidence>
<evidence type="ECO:0000256" key="1">
    <source>
        <dbReference type="ARBA" id="ARBA00010718"/>
    </source>
</evidence>
<dbReference type="EMBL" id="FNXT01000821">
    <property type="protein sequence ID" value="SZX67922.1"/>
    <property type="molecule type" value="Genomic_DNA"/>
</dbReference>
<evidence type="ECO:0000256" key="2">
    <source>
        <dbReference type="ARBA" id="ARBA00012925"/>
    </source>
</evidence>
<dbReference type="AlphaFoldDB" id="A0A383VT16"/>
<dbReference type="Gene3D" id="3.10.200.10">
    <property type="entry name" value="Alpha carbonic anhydrase"/>
    <property type="match status" value="2"/>
</dbReference>
<dbReference type="SUPFAM" id="SSF51069">
    <property type="entry name" value="Carbonic anhydrase"/>
    <property type="match status" value="2"/>
</dbReference>
<dbReference type="Pfam" id="PF00194">
    <property type="entry name" value="Carb_anhydrase"/>
    <property type="match status" value="1"/>
</dbReference>
<dbReference type="GO" id="GO:0008270">
    <property type="term" value="F:zinc ion binding"/>
    <property type="evidence" value="ECO:0007669"/>
    <property type="project" value="InterPro"/>
</dbReference>
<keyword evidence="3" id="KW-0479">Metal-binding</keyword>
<dbReference type="InterPro" id="IPR023561">
    <property type="entry name" value="Carbonic_anhydrase_a-class"/>
</dbReference>
<keyword evidence="4" id="KW-0862">Zinc</keyword>
<accession>A0A383VT16</accession>
<evidence type="ECO:0000256" key="6">
    <source>
        <dbReference type="ARBA" id="ARBA00048348"/>
    </source>
</evidence>
<dbReference type="PANTHER" id="PTHR18952:SF265">
    <property type="entry name" value="CARBONIC ANHYDRASE"/>
    <property type="match status" value="1"/>
</dbReference>
<dbReference type="GO" id="GO:0004089">
    <property type="term" value="F:carbonate dehydratase activity"/>
    <property type="evidence" value="ECO:0007669"/>
    <property type="project" value="UniProtKB-EC"/>
</dbReference>
<evidence type="ECO:0000256" key="5">
    <source>
        <dbReference type="ARBA" id="ARBA00023239"/>
    </source>
</evidence>
<dbReference type="InterPro" id="IPR001148">
    <property type="entry name" value="CA_dom"/>
</dbReference>
<name>A0A383VT16_TETOB</name>
<evidence type="ECO:0000256" key="4">
    <source>
        <dbReference type="ARBA" id="ARBA00022833"/>
    </source>
</evidence>
<evidence type="ECO:0000313" key="9">
    <source>
        <dbReference type="Proteomes" id="UP000256970"/>
    </source>
</evidence>
<feature type="domain" description="Alpha-carbonic anhydrase" evidence="7">
    <location>
        <begin position="1"/>
        <end position="133"/>
    </location>
</feature>
<organism evidence="8 9">
    <name type="scientific">Tetradesmus obliquus</name>
    <name type="common">Green alga</name>
    <name type="synonym">Acutodesmus obliquus</name>
    <dbReference type="NCBI Taxonomy" id="3088"/>
    <lineage>
        <taxon>Eukaryota</taxon>
        <taxon>Viridiplantae</taxon>
        <taxon>Chlorophyta</taxon>
        <taxon>core chlorophytes</taxon>
        <taxon>Chlorophyceae</taxon>
        <taxon>CS clade</taxon>
        <taxon>Sphaeropleales</taxon>
        <taxon>Scenedesmaceae</taxon>
        <taxon>Tetradesmus</taxon>
    </lineage>
</organism>
<gene>
    <name evidence="8" type="ORF">BQ4739_LOCUS8259</name>
</gene>
<evidence type="ECO:0000259" key="7">
    <source>
        <dbReference type="PROSITE" id="PS51144"/>
    </source>
</evidence>
<dbReference type="PROSITE" id="PS51144">
    <property type="entry name" value="ALPHA_CA_2"/>
    <property type="match status" value="1"/>
</dbReference>
<evidence type="ECO:0000256" key="3">
    <source>
        <dbReference type="ARBA" id="ARBA00022723"/>
    </source>
</evidence>
<protein>
    <recommendedName>
        <fullName evidence="2">carbonic anhydrase</fullName>
        <ecNumber evidence="2">4.2.1.1</ecNumber>
    </recommendedName>
</protein>
<keyword evidence="5" id="KW-0456">Lyase</keyword>
<comment type="similarity">
    <text evidence="1">Belongs to the alpha-carbonic anhydrase family.</text>
</comment>
<dbReference type="Proteomes" id="UP000256970">
    <property type="component" value="Unassembled WGS sequence"/>
</dbReference>
<comment type="catalytic activity">
    <reaction evidence="6">
        <text>hydrogencarbonate + H(+) = CO2 + H2O</text>
        <dbReference type="Rhea" id="RHEA:10748"/>
        <dbReference type="ChEBI" id="CHEBI:15377"/>
        <dbReference type="ChEBI" id="CHEBI:15378"/>
        <dbReference type="ChEBI" id="CHEBI:16526"/>
        <dbReference type="ChEBI" id="CHEBI:17544"/>
        <dbReference type="EC" id="4.2.1.1"/>
    </reaction>
</comment>
<sequence>MHIVNFVHNSTLPGCGAGGCATVVGILFELAEDDAAVKNRFINTVFSAMSSFENVTSLLPNGAVLDFNDVLPADRSYVTYSGSLTTPPCTGKQHLPSIQSVYVSVINKPVDRSYVTYSGSLTTPPCTGKQQLA</sequence>
<dbReference type="STRING" id="3088.A0A383VT16"/>